<feature type="signal peptide" evidence="2">
    <location>
        <begin position="1"/>
        <end position="17"/>
    </location>
</feature>
<organism evidence="3 4">
    <name type="scientific">Orbus sasakiae</name>
    <dbReference type="NCBI Taxonomy" id="1078475"/>
    <lineage>
        <taxon>Bacteria</taxon>
        <taxon>Pseudomonadati</taxon>
        <taxon>Pseudomonadota</taxon>
        <taxon>Gammaproteobacteria</taxon>
        <taxon>Orbales</taxon>
        <taxon>Orbaceae</taxon>
        <taxon>Orbus</taxon>
    </lineage>
</organism>
<dbReference type="GO" id="GO:0004867">
    <property type="term" value="F:serine-type endopeptidase inhibitor activity"/>
    <property type="evidence" value="ECO:0007669"/>
    <property type="project" value="UniProtKB-KW"/>
</dbReference>
<keyword evidence="4" id="KW-1185">Reference proteome</keyword>
<dbReference type="RefSeq" id="WP_345490084.1">
    <property type="nucleotide sequence ID" value="NZ_BAABHY010000001.1"/>
</dbReference>
<comment type="caution">
    <text evidence="3">The sequence shown here is derived from an EMBL/GenBank/DDBJ whole genome shotgun (WGS) entry which is preliminary data.</text>
</comment>
<proteinExistence type="inferred from homology"/>
<dbReference type="EMBL" id="BAABHY010000001">
    <property type="protein sequence ID" value="GAA5109636.1"/>
    <property type="molecule type" value="Genomic_DNA"/>
</dbReference>
<dbReference type="PIRSF" id="PIRSF006865">
    <property type="entry name" value="Prot_inh_ecotin"/>
    <property type="match status" value="1"/>
</dbReference>
<dbReference type="PANTHER" id="PTHR35890:SF3">
    <property type="entry name" value="ECOTIN"/>
    <property type="match status" value="1"/>
</dbReference>
<protein>
    <submittedName>
        <fullName evidence="3">Serine protease inhibitor ecotin</fullName>
    </submittedName>
</protein>
<dbReference type="InterPro" id="IPR005658">
    <property type="entry name" value="Prot_inh_ecotin"/>
</dbReference>
<evidence type="ECO:0000313" key="3">
    <source>
        <dbReference type="EMBL" id="GAA5109636.1"/>
    </source>
</evidence>
<comment type="similarity">
    <text evidence="1">Belongs to the protease inhibitor I11 (ecotin) family.</text>
</comment>
<sequence length="165" mass="18284">MKKLALLVIGAAGTLLAACGTSSTPSFKSLNEVAPYPDAKDGYVRSVIYLPELKNEQDAKVELMIGKQMLVDCNVQRLSGIIKQEDLKGWGYQYYVVDKVGAGISTLMACPPDYKAKMEFVTINNDLGLIRYNSRLPIVVYTPQDVQVKYRVWTGRDTIKSATIN</sequence>
<dbReference type="Gene3D" id="4.10.1230.10">
    <property type="entry name" value="Ecotin, trypsin inhibitor"/>
    <property type="match status" value="1"/>
</dbReference>
<gene>
    <name evidence="3" type="primary">eco</name>
    <name evidence="3" type="ORF">GCM10023211_13190</name>
</gene>
<accession>A0ABP9N4Q0</accession>
<dbReference type="Pfam" id="PF03974">
    <property type="entry name" value="Ecotin"/>
    <property type="match status" value="1"/>
</dbReference>
<keyword evidence="3" id="KW-0646">Protease inhibitor</keyword>
<dbReference type="NCBIfam" id="NF002987">
    <property type="entry name" value="PRK03719.1"/>
    <property type="match status" value="1"/>
</dbReference>
<keyword evidence="3" id="KW-0722">Serine protease inhibitor</keyword>
<reference evidence="4" key="1">
    <citation type="journal article" date="2019" name="Int. J. Syst. Evol. Microbiol.">
        <title>The Global Catalogue of Microorganisms (GCM) 10K type strain sequencing project: providing services to taxonomists for standard genome sequencing and annotation.</title>
        <authorList>
            <consortium name="The Broad Institute Genomics Platform"/>
            <consortium name="The Broad Institute Genome Sequencing Center for Infectious Disease"/>
            <person name="Wu L."/>
            <person name="Ma J."/>
        </authorList>
    </citation>
    <scope>NUCLEOTIDE SEQUENCE [LARGE SCALE GENOMIC DNA]</scope>
    <source>
        <strain evidence="4">JCM 18050</strain>
    </source>
</reference>
<evidence type="ECO:0000256" key="1">
    <source>
        <dbReference type="ARBA" id="ARBA00010558"/>
    </source>
</evidence>
<dbReference type="SUPFAM" id="SSF49772">
    <property type="entry name" value="Ecotin, trypsin inhibitor"/>
    <property type="match status" value="1"/>
</dbReference>
<dbReference type="Gene3D" id="2.60.40.550">
    <property type="entry name" value="Ecotin"/>
    <property type="match status" value="1"/>
</dbReference>
<name>A0ABP9N4Q0_9GAMM</name>
<keyword evidence="2" id="KW-0732">Signal</keyword>
<dbReference type="InterPro" id="IPR027438">
    <property type="entry name" value="Ecotin_C"/>
</dbReference>
<dbReference type="Proteomes" id="UP001500171">
    <property type="component" value="Unassembled WGS sequence"/>
</dbReference>
<evidence type="ECO:0000313" key="4">
    <source>
        <dbReference type="Proteomes" id="UP001500171"/>
    </source>
</evidence>
<evidence type="ECO:0000256" key="2">
    <source>
        <dbReference type="SAM" id="SignalP"/>
    </source>
</evidence>
<dbReference type="PANTHER" id="PTHR35890">
    <property type="match status" value="1"/>
</dbReference>
<dbReference type="PROSITE" id="PS51257">
    <property type="entry name" value="PROKAR_LIPOPROTEIN"/>
    <property type="match status" value="1"/>
</dbReference>
<feature type="chain" id="PRO_5046376122" evidence="2">
    <location>
        <begin position="18"/>
        <end position="165"/>
    </location>
</feature>
<dbReference type="InterPro" id="IPR036198">
    <property type="entry name" value="Ecotin_sf"/>
</dbReference>